<dbReference type="InterPro" id="IPR036388">
    <property type="entry name" value="WH-like_DNA-bd_sf"/>
</dbReference>
<evidence type="ECO:0000256" key="6">
    <source>
        <dbReference type="RuleBase" id="RU003796"/>
    </source>
</evidence>
<reference evidence="9" key="1">
    <citation type="submission" date="2023-03" db="EMBL/GenBank/DDBJ databases">
        <authorList>
            <person name="Julca I."/>
        </authorList>
    </citation>
    <scope>NUCLEOTIDE SEQUENCE</scope>
</reference>
<dbReference type="SMART" id="SM01372">
    <property type="entry name" value="E2F_TDP"/>
    <property type="match status" value="1"/>
</dbReference>
<dbReference type="InterPro" id="IPR032198">
    <property type="entry name" value="E2F_CC-MB"/>
</dbReference>
<organism evidence="9 10">
    <name type="scientific">Oldenlandia corymbosa var. corymbosa</name>
    <dbReference type="NCBI Taxonomy" id="529605"/>
    <lineage>
        <taxon>Eukaryota</taxon>
        <taxon>Viridiplantae</taxon>
        <taxon>Streptophyta</taxon>
        <taxon>Embryophyta</taxon>
        <taxon>Tracheophyta</taxon>
        <taxon>Spermatophyta</taxon>
        <taxon>Magnoliopsida</taxon>
        <taxon>eudicotyledons</taxon>
        <taxon>Gunneridae</taxon>
        <taxon>Pentapetalae</taxon>
        <taxon>asterids</taxon>
        <taxon>lamiids</taxon>
        <taxon>Gentianales</taxon>
        <taxon>Rubiaceae</taxon>
        <taxon>Rubioideae</taxon>
        <taxon>Spermacoceae</taxon>
        <taxon>Hedyotis-Oldenlandia complex</taxon>
        <taxon>Oldenlandia</taxon>
    </lineage>
</organism>
<evidence type="ECO:0000256" key="5">
    <source>
        <dbReference type="ARBA" id="ARBA00023306"/>
    </source>
</evidence>
<feature type="compositionally biased region" description="Basic residues" evidence="7">
    <location>
        <begin position="117"/>
        <end position="129"/>
    </location>
</feature>
<dbReference type="Pfam" id="PF02319">
    <property type="entry name" value="WHD_E2F_TDP"/>
    <property type="match status" value="1"/>
</dbReference>
<comment type="subcellular location">
    <subcellularLocation>
        <location evidence="6">Nucleus</location>
    </subcellularLocation>
</comment>
<evidence type="ECO:0000259" key="8">
    <source>
        <dbReference type="SMART" id="SM01372"/>
    </source>
</evidence>
<dbReference type="SUPFAM" id="SSF144074">
    <property type="entry name" value="E2F-DP heterodimerization region"/>
    <property type="match status" value="1"/>
</dbReference>
<evidence type="ECO:0000313" key="10">
    <source>
        <dbReference type="Proteomes" id="UP001161247"/>
    </source>
</evidence>
<evidence type="ECO:0000256" key="4">
    <source>
        <dbReference type="ARBA" id="ARBA00023163"/>
    </source>
</evidence>
<protein>
    <submittedName>
        <fullName evidence="9">OLC1v1018211C1</fullName>
    </submittedName>
</protein>
<dbReference type="GO" id="GO:0000981">
    <property type="term" value="F:DNA-binding transcription factor activity, RNA polymerase II-specific"/>
    <property type="evidence" value="ECO:0007669"/>
    <property type="project" value="TreeGrafter"/>
</dbReference>
<dbReference type="Gene3D" id="1.10.10.10">
    <property type="entry name" value="Winged helix-like DNA-binding domain superfamily/Winged helix DNA-binding domain"/>
    <property type="match status" value="1"/>
</dbReference>
<keyword evidence="5" id="KW-0131">Cell cycle</keyword>
<dbReference type="PANTHER" id="PTHR12081:SF51">
    <property type="entry name" value="TRANSCRIPTION FACTOR E2FC"/>
    <property type="match status" value="1"/>
</dbReference>
<dbReference type="InterPro" id="IPR037241">
    <property type="entry name" value="E2F-DP_heterodim"/>
</dbReference>
<keyword evidence="4 6" id="KW-0804">Transcription</keyword>
<evidence type="ECO:0000256" key="2">
    <source>
        <dbReference type="ARBA" id="ARBA00023015"/>
    </source>
</evidence>
<dbReference type="SUPFAM" id="SSF46785">
    <property type="entry name" value="Winged helix' DNA-binding domain"/>
    <property type="match status" value="1"/>
</dbReference>
<proteinExistence type="inferred from homology"/>
<dbReference type="Pfam" id="PF16421">
    <property type="entry name" value="E2F_CC-MB"/>
    <property type="match status" value="1"/>
</dbReference>
<dbReference type="PANTHER" id="PTHR12081">
    <property type="entry name" value="TRANSCRIPTION FACTOR E2F"/>
    <property type="match status" value="1"/>
</dbReference>
<sequence length="400" mass="43127">MSVPPAVAAGAASSGGGNIVGGAFNLDLNLNLSLNTPSLSGAQSEPPLPQPQKSAHNSSAQTHSGPSPHNMPPPPISSCVPFKKEYSKGANAAESVDNSAGTCTDASHKRIPSGAKRGPKGPRGSKRAKLGTLEPNGEVLHNLALAGSCRYDSSLGLLTKKFVNLMREAKDGSLDLNQAAEVLDVQKRRIYDITNVLEGIGFIEKASKSHITWKGSGMLGLLMDDPVSKQKVENENLYALEWRLDNRIREMHEKILALENAGTSQRTLYLTEEDITSVPGFRNKTLIAINAPRASTVEVPDPNDEYGFPEKQYKLIVRSTTGPINLFLLSQSQDHDEKVTVKRRKLLDSTAIQGVDNADDAVLQTSCTPGVHKIIPSLGDSEDDYWLRSDNEVTATDLWG</sequence>
<dbReference type="InterPro" id="IPR036390">
    <property type="entry name" value="WH_DNA-bd_sf"/>
</dbReference>
<dbReference type="InterPro" id="IPR003316">
    <property type="entry name" value="E2F_WHTH_DNA-bd_dom"/>
</dbReference>
<evidence type="ECO:0000256" key="7">
    <source>
        <dbReference type="SAM" id="MobiDB-lite"/>
    </source>
</evidence>
<dbReference type="AlphaFoldDB" id="A0AAV1EB37"/>
<keyword evidence="2 6" id="KW-0805">Transcription regulation</keyword>
<dbReference type="GO" id="GO:0000978">
    <property type="term" value="F:RNA polymerase II cis-regulatory region sequence-specific DNA binding"/>
    <property type="evidence" value="ECO:0007669"/>
    <property type="project" value="InterPro"/>
</dbReference>
<gene>
    <name evidence="9" type="ORF">OLC1_LOCUS23082</name>
</gene>
<keyword evidence="6" id="KW-0539">Nucleus</keyword>
<dbReference type="Proteomes" id="UP001161247">
    <property type="component" value="Chromosome 8"/>
</dbReference>
<dbReference type="GO" id="GO:0046983">
    <property type="term" value="F:protein dimerization activity"/>
    <property type="evidence" value="ECO:0007669"/>
    <property type="project" value="InterPro"/>
</dbReference>
<dbReference type="InterPro" id="IPR015633">
    <property type="entry name" value="E2F"/>
</dbReference>
<feature type="compositionally biased region" description="Polar residues" evidence="7">
    <location>
        <begin position="96"/>
        <end position="105"/>
    </location>
</feature>
<keyword evidence="3 6" id="KW-0238">DNA-binding</keyword>
<dbReference type="FunFam" id="1.10.10.10:FF:000008">
    <property type="entry name" value="E2F transcription factor 1"/>
    <property type="match status" value="1"/>
</dbReference>
<comment type="similarity">
    <text evidence="1 6">Belongs to the E2F/DP family.</text>
</comment>
<name>A0AAV1EB37_OLDCO</name>
<evidence type="ECO:0000256" key="3">
    <source>
        <dbReference type="ARBA" id="ARBA00023125"/>
    </source>
</evidence>
<dbReference type="CDD" id="cd14660">
    <property type="entry name" value="E2F_DD"/>
    <property type="match status" value="1"/>
</dbReference>
<feature type="compositionally biased region" description="Polar residues" evidence="7">
    <location>
        <begin position="51"/>
        <end position="63"/>
    </location>
</feature>
<evidence type="ECO:0000313" key="9">
    <source>
        <dbReference type="EMBL" id="CAI9116919.1"/>
    </source>
</evidence>
<keyword evidence="10" id="KW-1185">Reference proteome</keyword>
<dbReference type="Gene3D" id="6.10.250.540">
    <property type="match status" value="1"/>
</dbReference>
<feature type="region of interest" description="Disordered" evidence="7">
    <location>
        <begin position="37"/>
        <end position="130"/>
    </location>
</feature>
<feature type="domain" description="E2F/DP family winged-helix DNA-binding" evidence="8">
    <location>
        <begin position="150"/>
        <end position="215"/>
    </location>
</feature>
<evidence type="ECO:0000256" key="1">
    <source>
        <dbReference type="ARBA" id="ARBA00010940"/>
    </source>
</evidence>
<dbReference type="EMBL" id="OX459125">
    <property type="protein sequence ID" value="CAI9116919.1"/>
    <property type="molecule type" value="Genomic_DNA"/>
</dbReference>
<accession>A0AAV1EB37</accession>
<dbReference type="GO" id="GO:0090575">
    <property type="term" value="C:RNA polymerase II transcription regulator complex"/>
    <property type="evidence" value="ECO:0007669"/>
    <property type="project" value="TreeGrafter"/>
</dbReference>